<name>A0A613BVH6_SALER</name>
<reference evidence="1" key="1">
    <citation type="submission" date="2019-09" db="EMBL/GenBank/DDBJ databases">
        <authorList>
            <consortium name="PulseNet: The National Subtyping Network for Foodborne Disease Surveillance"/>
            <person name="Tarr C.L."/>
            <person name="Trees E."/>
            <person name="Katz L.S."/>
            <person name="Carleton-Romer H.A."/>
            <person name="Stroika S."/>
            <person name="Kucerova Z."/>
            <person name="Roache K.F."/>
            <person name="Sabol A.L."/>
            <person name="Besser J."/>
            <person name="Gerner-Smidt P."/>
        </authorList>
    </citation>
    <scope>NUCLEOTIDE SEQUENCE</scope>
    <source>
        <strain evidence="1">PNUSAS099352</strain>
    </source>
</reference>
<dbReference type="EMBL" id="AAKVRI010000353">
    <property type="protein sequence ID" value="ECW2162961.1"/>
    <property type="molecule type" value="Genomic_DNA"/>
</dbReference>
<comment type="caution">
    <text evidence="1">The sequence shown here is derived from an EMBL/GenBank/DDBJ whole genome shotgun (WGS) entry which is preliminary data.</text>
</comment>
<feature type="non-terminal residue" evidence="1">
    <location>
        <position position="75"/>
    </location>
</feature>
<gene>
    <name evidence="1" type="ORF">F3U49_22065</name>
</gene>
<sequence length="75" mass="8741">MLLKRARLIPRGITLPGKQRLGQSLPPFNTPFRINNCRYGLALKRQTIFNRQGVVEIKMDTRHSALYYLIVFLLL</sequence>
<organism evidence="1">
    <name type="scientific">Salmonella enterica</name>
    <name type="common">Salmonella choleraesuis</name>
    <dbReference type="NCBI Taxonomy" id="28901"/>
    <lineage>
        <taxon>Bacteria</taxon>
        <taxon>Pseudomonadati</taxon>
        <taxon>Pseudomonadota</taxon>
        <taxon>Gammaproteobacteria</taxon>
        <taxon>Enterobacterales</taxon>
        <taxon>Enterobacteriaceae</taxon>
        <taxon>Salmonella</taxon>
    </lineage>
</organism>
<dbReference type="AlphaFoldDB" id="A0A613BVH6"/>
<proteinExistence type="predicted"/>
<evidence type="ECO:0000313" key="1">
    <source>
        <dbReference type="EMBL" id="ECW2162961.1"/>
    </source>
</evidence>
<accession>A0A613BVH6</accession>
<protein>
    <submittedName>
        <fullName evidence="1">Fimbrial chaperone protein StbB</fullName>
    </submittedName>
</protein>